<keyword evidence="2" id="KW-0732">Signal</keyword>
<evidence type="ECO:0000313" key="4">
    <source>
        <dbReference type="Proteomes" id="UP001480595"/>
    </source>
</evidence>
<feature type="signal peptide" evidence="2">
    <location>
        <begin position="1"/>
        <end position="26"/>
    </location>
</feature>
<dbReference type="RefSeq" id="XP_066719689.1">
    <property type="nucleotide sequence ID" value="XM_066855411.1"/>
</dbReference>
<gene>
    <name evidence="3" type="ORF">PG994_004002</name>
</gene>
<feature type="region of interest" description="Disordered" evidence="1">
    <location>
        <begin position="125"/>
        <end position="150"/>
    </location>
</feature>
<protein>
    <submittedName>
        <fullName evidence="3">Uncharacterized protein</fullName>
    </submittedName>
</protein>
<comment type="caution">
    <text evidence="3">The sequence shown here is derived from an EMBL/GenBank/DDBJ whole genome shotgun (WGS) entry which is preliminary data.</text>
</comment>
<evidence type="ECO:0000256" key="1">
    <source>
        <dbReference type="SAM" id="MobiDB-lite"/>
    </source>
</evidence>
<sequence length="546" mass="59718">MYKQTVVSARRLLAYLLLWNGPEVVARPNPQEPSPSASQTIRPVTSVITVDGKTVTATATTVTTKDDSGKTIAVAVAVGAGVVAGGALAGWLFEPVPGVPPAPTSPPPYPTSTQDPPEVITHKDTTTKQTTTTTSATACPFPTQGSHVTFTPGPRQPKWTAEIPSQTTSAYVPKCTSSRDGQLLRGLDPEFINELADVFCKNDQARDLTKTLGKDDLPDGSSWKRANGPDEKVKFSLAVKDQADKERCQAHCPKAFSQLVLHCQYNSHYLFGNGTQEQGCGTYTLGIQGDPILERTCTGDKGNPLQDYERRDAALDAIQNFCTAQDGKVVKKDDEGSFIKESAFTFSYAKQCVGSGSYTLKKDLCVKYLMKTVDECDTNTVDFKHGGSLQDMDNCGLFEFRPRRYASIMCYPEAKEKGYMSDRTHVTVTKDMAKDAINAFCDRSGNGQQYTLDPANPPGSGKFVQDTCQEKGLAACGYFYRKDGQRVESGSGDADILIRLSARHWNIQDQMTCGPSRVYEIHGDRYVSSRPRQYLRAPHAEIKLEC</sequence>
<keyword evidence="4" id="KW-1185">Reference proteome</keyword>
<organism evidence="3 4">
    <name type="scientific">Apiospora phragmitis</name>
    <dbReference type="NCBI Taxonomy" id="2905665"/>
    <lineage>
        <taxon>Eukaryota</taxon>
        <taxon>Fungi</taxon>
        <taxon>Dikarya</taxon>
        <taxon>Ascomycota</taxon>
        <taxon>Pezizomycotina</taxon>
        <taxon>Sordariomycetes</taxon>
        <taxon>Xylariomycetidae</taxon>
        <taxon>Amphisphaeriales</taxon>
        <taxon>Apiosporaceae</taxon>
        <taxon>Apiospora</taxon>
    </lineage>
</organism>
<accession>A0ABR1W2N3</accession>
<feature type="chain" id="PRO_5046223496" evidence="2">
    <location>
        <begin position="27"/>
        <end position="546"/>
    </location>
</feature>
<dbReference type="Proteomes" id="UP001480595">
    <property type="component" value="Unassembled WGS sequence"/>
</dbReference>
<dbReference type="GeneID" id="92088474"/>
<feature type="compositionally biased region" description="Low complexity" evidence="1">
    <location>
        <begin position="127"/>
        <end position="137"/>
    </location>
</feature>
<proteinExistence type="predicted"/>
<reference evidence="3 4" key="1">
    <citation type="submission" date="2023-01" db="EMBL/GenBank/DDBJ databases">
        <title>Analysis of 21 Apiospora genomes using comparative genomics revels a genus with tremendous synthesis potential of carbohydrate active enzymes and secondary metabolites.</title>
        <authorList>
            <person name="Sorensen T."/>
        </authorList>
    </citation>
    <scope>NUCLEOTIDE SEQUENCE [LARGE SCALE GENOMIC DNA]</scope>
    <source>
        <strain evidence="3 4">CBS 135458</strain>
    </source>
</reference>
<evidence type="ECO:0000256" key="2">
    <source>
        <dbReference type="SAM" id="SignalP"/>
    </source>
</evidence>
<name>A0ABR1W2N3_9PEZI</name>
<evidence type="ECO:0000313" key="3">
    <source>
        <dbReference type="EMBL" id="KAK8076730.1"/>
    </source>
</evidence>
<dbReference type="EMBL" id="JAQQWL010000004">
    <property type="protein sequence ID" value="KAK8076730.1"/>
    <property type="molecule type" value="Genomic_DNA"/>
</dbReference>